<name>A0A9D3YB73_DREPO</name>
<reference evidence="1" key="2">
    <citation type="submission" date="2020-11" db="EMBL/GenBank/DDBJ databases">
        <authorList>
            <person name="McCartney M.A."/>
            <person name="Auch B."/>
            <person name="Kono T."/>
            <person name="Mallez S."/>
            <person name="Becker A."/>
            <person name="Gohl D.M."/>
            <person name="Silverstein K.A.T."/>
            <person name="Koren S."/>
            <person name="Bechman K.B."/>
            <person name="Herman A."/>
            <person name="Abrahante J.E."/>
            <person name="Garbe J."/>
        </authorList>
    </citation>
    <scope>NUCLEOTIDE SEQUENCE</scope>
    <source>
        <strain evidence="1">Duluth1</strain>
        <tissue evidence="1">Whole animal</tissue>
    </source>
</reference>
<sequence>MQHIQPMTAMLILPRKWSCSRKPEKMDCPARKAPSSAWLVCHFRTLTVWPLSRDTKTILEAEYQVRPVHVNRA</sequence>
<dbReference type="Proteomes" id="UP000828390">
    <property type="component" value="Unassembled WGS sequence"/>
</dbReference>
<proteinExistence type="predicted"/>
<evidence type="ECO:0000313" key="2">
    <source>
        <dbReference type="Proteomes" id="UP000828390"/>
    </source>
</evidence>
<dbReference type="EMBL" id="JAIWYP010000016">
    <property type="protein sequence ID" value="KAH3695119.1"/>
    <property type="molecule type" value="Genomic_DNA"/>
</dbReference>
<keyword evidence="2" id="KW-1185">Reference proteome</keyword>
<reference evidence="1" key="1">
    <citation type="journal article" date="2019" name="bioRxiv">
        <title>The Genome of the Zebra Mussel, Dreissena polymorpha: A Resource for Invasive Species Research.</title>
        <authorList>
            <person name="McCartney M.A."/>
            <person name="Auch B."/>
            <person name="Kono T."/>
            <person name="Mallez S."/>
            <person name="Zhang Y."/>
            <person name="Obille A."/>
            <person name="Becker A."/>
            <person name="Abrahante J.E."/>
            <person name="Garbe J."/>
            <person name="Badalamenti J.P."/>
            <person name="Herman A."/>
            <person name="Mangelson H."/>
            <person name="Liachko I."/>
            <person name="Sullivan S."/>
            <person name="Sone E.D."/>
            <person name="Koren S."/>
            <person name="Silverstein K.A.T."/>
            <person name="Beckman K.B."/>
            <person name="Gohl D.M."/>
        </authorList>
    </citation>
    <scope>NUCLEOTIDE SEQUENCE</scope>
    <source>
        <strain evidence="1">Duluth1</strain>
        <tissue evidence="1">Whole animal</tissue>
    </source>
</reference>
<dbReference type="AlphaFoldDB" id="A0A9D3YB73"/>
<gene>
    <name evidence="1" type="ORF">DPMN_082575</name>
</gene>
<accession>A0A9D3YB73</accession>
<organism evidence="1 2">
    <name type="scientific">Dreissena polymorpha</name>
    <name type="common">Zebra mussel</name>
    <name type="synonym">Mytilus polymorpha</name>
    <dbReference type="NCBI Taxonomy" id="45954"/>
    <lineage>
        <taxon>Eukaryota</taxon>
        <taxon>Metazoa</taxon>
        <taxon>Spiralia</taxon>
        <taxon>Lophotrochozoa</taxon>
        <taxon>Mollusca</taxon>
        <taxon>Bivalvia</taxon>
        <taxon>Autobranchia</taxon>
        <taxon>Heteroconchia</taxon>
        <taxon>Euheterodonta</taxon>
        <taxon>Imparidentia</taxon>
        <taxon>Neoheterodontei</taxon>
        <taxon>Myida</taxon>
        <taxon>Dreissenoidea</taxon>
        <taxon>Dreissenidae</taxon>
        <taxon>Dreissena</taxon>
    </lineage>
</organism>
<comment type="caution">
    <text evidence="1">The sequence shown here is derived from an EMBL/GenBank/DDBJ whole genome shotgun (WGS) entry which is preliminary data.</text>
</comment>
<protein>
    <submittedName>
        <fullName evidence="1">Uncharacterized protein</fullName>
    </submittedName>
</protein>
<evidence type="ECO:0000313" key="1">
    <source>
        <dbReference type="EMBL" id="KAH3695119.1"/>
    </source>
</evidence>